<proteinExistence type="predicted"/>
<dbReference type="AlphaFoldDB" id="A0A4Z0JP98"/>
<dbReference type="Pfam" id="PF09954">
    <property type="entry name" value="DUF2188"/>
    <property type="match status" value="1"/>
</dbReference>
<reference evidence="1 2" key="1">
    <citation type="submission" date="2018-10" db="EMBL/GenBank/DDBJ databases">
        <title>Lactobacillus sp. R7 and Lactobacillus sp. R19 isolated from fermented mustard green product of Taiwan.</title>
        <authorList>
            <person name="Lin S.-T."/>
        </authorList>
    </citation>
    <scope>NUCLEOTIDE SEQUENCE [LARGE SCALE GENOMIC DNA]</scope>
    <source>
        <strain evidence="1 2">BCRC 81127</strain>
    </source>
</reference>
<evidence type="ECO:0000313" key="2">
    <source>
        <dbReference type="Proteomes" id="UP000298021"/>
    </source>
</evidence>
<protein>
    <submittedName>
        <fullName evidence="1">DUF2188 domain-containing protein</fullName>
    </submittedName>
</protein>
<gene>
    <name evidence="1" type="ORF">EGT49_02090</name>
</gene>
<dbReference type="InterPro" id="IPR018691">
    <property type="entry name" value="DUF2188"/>
</dbReference>
<dbReference type="RefSeq" id="WP_135371299.1">
    <property type="nucleotide sequence ID" value="NZ_RKLY01000003.1"/>
</dbReference>
<name>A0A4Z0JP98_9LACO</name>
<organism evidence="1 2">
    <name type="scientific">Companilactobacillus suantsaicola</name>
    <dbReference type="NCBI Taxonomy" id="2487723"/>
    <lineage>
        <taxon>Bacteria</taxon>
        <taxon>Bacillati</taxon>
        <taxon>Bacillota</taxon>
        <taxon>Bacilli</taxon>
        <taxon>Lactobacillales</taxon>
        <taxon>Lactobacillaceae</taxon>
        <taxon>Companilactobacillus</taxon>
    </lineage>
</organism>
<keyword evidence="2" id="KW-1185">Reference proteome</keyword>
<evidence type="ECO:0000313" key="1">
    <source>
        <dbReference type="EMBL" id="TGD24925.1"/>
    </source>
</evidence>
<dbReference type="Proteomes" id="UP000298021">
    <property type="component" value="Unassembled WGS sequence"/>
</dbReference>
<comment type="caution">
    <text evidence="1">The sequence shown here is derived from an EMBL/GenBank/DDBJ whole genome shotgun (WGS) entry which is preliminary data.</text>
</comment>
<dbReference type="EMBL" id="RKLY01000003">
    <property type="protein sequence ID" value="TGD24925.1"/>
    <property type="molecule type" value="Genomic_DNA"/>
</dbReference>
<sequence>MSGKNQWVSPTTKGWKVKGEGNSKATKLFDNKSDAINFAKDIAKNQHSELIGQKKNGQINLKNTYGKDNFPPKG</sequence>
<dbReference type="OrthoDB" id="8858565at2"/>
<accession>A0A4Z0JP98</accession>